<dbReference type="InterPro" id="IPR039558">
    <property type="entry name" value="TPA1/OFD1_N"/>
</dbReference>
<dbReference type="RefSeq" id="WP_215337746.1">
    <property type="nucleotide sequence ID" value="NZ_JAGSGD010000001.1"/>
</dbReference>
<evidence type="ECO:0000313" key="9">
    <source>
        <dbReference type="Proteomes" id="UP000622580"/>
    </source>
</evidence>
<feature type="domain" description="Fe2OG dioxygenase" evidence="7">
    <location>
        <begin position="142"/>
        <end position="240"/>
    </location>
</feature>
<gene>
    <name evidence="8" type="ORF">JKL49_01465</name>
</gene>
<dbReference type="InterPro" id="IPR051842">
    <property type="entry name" value="uS12_prolyl_hydroxylase"/>
</dbReference>
<dbReference type="PANTHER" id="PTHR12117:SF0">
    <property type="entry name" value="PROLYL 3-HYDROXYLASE OGFOD1"/>
    <property type="match status" value="1"/>
</dbReference>
<evidence type="ECO:0000256" key="5">
    <source>
        <dbReference type="ARBA" id="ARBA00023002"/>
    </source>
</evidence>
<evidence type="ECO:0000259" key="7">
    <source>
        <dbReference type="PROSITE" id="PS51471"/>
    </source>
</evidence>
<dbReference type="Pfam" id="PF13661">
    <property type="entry name" value="2OG-FeII_Oxy_4"/>
    <property type="match status" value="1"/>
</dbReference>
<dbReference type="PANTHER" id="PTHR12117">
    <property type="entry name" value="HISTONE ACETYLTRANSFERASE COMPLEX"/>
    <property type="match status" value="1"/>
</dbReference>
<dbReference type="GO" id="GO:0006449">
    <property type="term" value="P:regulation of translational termination"/>
    <property type="evidence" value="ECO:0007669"/>
    <property type="project" value="TreeGrafter"/>
</dbReference>
<dbReference type="GO" id="GO:0031543">
    <property type="term" value="F:peptidyl-proline dioxygenase activity"/>
    <property type="evidence" value="ECO:0007669"/>
    <property type="project" value="TreeGrafter"/>
</dbReference>
<dbReference type="Proteomes" id="UP000622580">
    <property type="component" value="Unassembled WGS sequence"/>
</dbReference>
<dbReference type="GO" id="GO:0005737">
    <property type="term" value="C:cytoplasm"/>
    <property type="evidence" value="ECO:0007669"/>
    <property type="project" value="TreeGrafter"/>
</dbReference>
<keyword evidence="3" id="KW-0847">Vitamin C</keyword>
<name>A0A941CX96_9CAUL</name>
<evidence type="ECO:0000313" key="8">
    <source>
        <dbReference type="EMBL" id="MBR7618042.1"/>
    </source>
</evidence>
<sequence>MSRAPDLARGLDPAKLRPAFERFGRLHLPGIFAPKDAQAIHAALVAAPYHRSLTASGKSYDIALETLAAMPPERRAELEAAILEGGRTGFQYQFDAWRLSDLMEANQRTGGVLAPLEGVYDLLNSEAFLGFVRTLTGDDACAYADAQATRYRPGDFLTAHDDDVAGKHRLYAYVLNFTPAWRPDWGGLLAFHDADGHVSEAYTPTFNALNIFRVPQQHAVTQVASFAGAQRFSITGWIRER</sequence>
<keyword evidence="2" id="KW-0479">Metal-binding</keyword>
<reference evidence="8" key="1">
    <citation type="submission" date="2021-04" db="EMBL/GenBank/DDBJ databases">
        <title>Draft genome assembly of strain Phenylobacterium sp. 20VBR1 using MiniION and Illumina platforms.</title>
        <authorList>
            <person name="Thomas F.A."/>
            <person name="Krishnan K.P."/>
            <person name="Sinha R.K."/>
        </authorList>
    </citation>
    <scope>NUCLEOTIDE SEQUENCE</scope>
    <source>
        <strain evidence="8">20VBR1</strain>
    </source>
</reference>
<keyword evidence="5" id="KW-0560">Oxidoreductase</keyword>
<evidence type="ECO:0000256" key="6">
    <source>
        <dbReference type="ARBA" id="ARBA00023004"/>
    </source>
</evidence>
<protein>
    <submittedName>
        <fullName evidence="8">2OG-Fe(II) oxygenase</fullName>
    </submittedName>
</protein>
<dbReference type="InterPro" id="IPR005123">
    <property type="entry name" value="Oxoglu/Fe-dep_dioxygenase_dom"/>
</dbReference>
<dbReference type="GO" id="GO:0031418">
    <property type="term" value="F:L-ascorbic acid binding"/>
    <property type="evidence" value="ECO:0007669"/>
    <property type="project" value="UniProtKB-KW"/>
</dbReference>
<dbReference type="PROSITE" id="PS51471">
    <property type="entry name" value="FE2OG_OXY"/>
    <property type="match status" value="1"/>
</dbReference>
<evidence type="ECO:0000256" key="4">
    <source>
        <dbReference type="ARBA" id="ARBA00022964"/>
    </source>
</evidence>
<evidence type="ECO:0000256" key="2">
    <source>
        <dbReference type="ARBA" id="ARBA00022723"/>
    </source>
</evidence>
<keyword evidence="6" id="KW-0408">Iron</keyword>
<evidence type="ECO:0000256" key="3">
    <source>
        <dbReference type="ARBA" id="ARBA00022896"/>
    </source>
</evidence>
<dbReference type="GO" id="GO:0005506">
    <property type="term" value="F:iron ion binding"/>
    <property type="evidence" value="ECO:0007669"/>
    <property type="project" value="InterPro"/>
</dbReference>
<dbReference type="EMBL" id="JAGSGD010000001">
    <property type="protein sequence ID" value="MBR7618042.1"/>
    <property type="molecule type" value="Genomic_DNA"/>
</dbReference>
<dbReference type="AlphaFoldDB" id="A0A941CX96"/>
<accession>A0A941CX96</accession>
<comment type="cofactor">
    <cofactor evidence="1">
        <name>L-ascorbate</name>
        <dbReference type="ChEBI" id="CHEBI:38290"/>
    </cofactor>
</comment>
<organism evidence="8 9">
    <name type="scientific">Phenylobacterium glaciei</name>
    <dbReference type="NCBI Taxonomy" id="2803784"/>
    <lineage>
        <taxon>Bacteria</taxon>
        <taxon>Pseudomonadati</taxon>
        <taxon>Pseudomonadota</taxon>
        <taxon>Alphaproteobacteria</taxon>
        <taxon>Caulobacterales</taxon>
        <taxon>Caulobacteraceae</taxon>
        <taxon>Phenylobacterium</taxon>
    </lineage>
</organism>
<comment type="caution">
    <text evidence="8">The sequence shown here is derived from an EMBL/GenBank/DDBJ whole genome shotgun (WGS) entry which is preliminary data.</text>
</comment>
<proteinExistence type="predicted"/>
<dbReference type="Gene3D" id="2.60.120.620">
    <property type="entry name" value="q2cbj1_9rhob like domain"/>
    <property type="match status" value="1"/>
</dbReference>
<keyword evidence="9" id="KW-1185">Reference proteome</keyword>
<dbReference type="InterPro" id="IPR006620">
    <property type="entry name" value="Pro_4_hyd_alph"/>
</dbReference>
<keyword evidence="4" id="KW-0223">Dioxygenase</keyword>
<dbReference type="SMART" id="SM00702">
    <property type="entry name" value="P4Hc"/>
    <property type="match status" value="1"/>
</dbReference>
<evidence type="ECO:0000256" key="1">
    <source>
        <dbReference type="ARBA" id="ARBA00001961"/>
    </source>
</evidence>